<evidence type="ECO:0000259" key="12">
    <source>
        <dbReference type="PROSITE" id="PS50237"/>
    </source>
</evidence>
<protein>
    <recommendedName>
        <fullName evidence="6">E3 ubiquitin-protein ligase</fullName>
        <ecNumber evidence="6">2.3.2.26</ecNumber>
    </recommendedName>
</protein>
<name>A0AA85J4V0_TRIRE</name>
<feature type="region of interest" description="Disordered" evidence="9">
    <location>
        <begin position="283"/>
        <end position="312"/>
    </location>
</feature>
<accession>A0AA85J4V0</accession>
<evidence type="ECO:0000256" key="5">
    <source>
        <dbReference type="ARBA" id="ARBA00022786"/>
    </source>
</evidence>
<keyword evidence="4" id="KW-0677">Repeat</keyword>
<feature type="compositionally biased region" description="Low complexity" evidence="9">
    <location>
        <begin position="164"/>
        <end position="179"/>
    </location>
</feature>
<dbReference type="SMART" id="SM00239">
    <property type="entry name" value="C2"/>
    <property type="match status" value="1"/>
</dbReference>
<dbReference type="Gene3D" id="2.20.70.10">
    <property type="match status" value="1"/>
</dbReference>
<evidence type="ECO:0000256" key="1">
    <source>
        <dbReference type="ARBA" id="ARBA00000885"/>
    </source>
</evidence>
<evidence type="ECO:0000259" key="10">
    <source>
        <dbReference type="PROSITE" id="PS50004"/>
    </source>
</evidence>
<dbReference type="Proteomes" id="UP000050795">
    <property type="component" value="Unassembled WGS sequence"/>
</dbReference>
<dbReference type="PROSITE" id="PS50004">
    <property type="entry name" value="C2"/>
    <property type="match status" value="1"/>
</dbReference>
<dbReference type="Pfam" id="PF00632">
    <property type="entry name" value="HECT"/>
    <property type="match status" value="1"/>
</dbReference>
<dbReference type="GO" id="GO:0043161">
    <property type="term" value="P:proteasome-mediated ubiquitin-dependent protein catabolic process"/>
    <property type="evidence" value="ECO:0007669"/>
    <property type="project" value="TreeGrafter"/>
</dbReference>
<dbReference type="Gene3D" id="2.60.40.150">
    <property type="entry name" value="C2 domain"/>
    <property type="match status" value="1"/>
</dbReference>
<dbReference type="SUPFAM" id="SSF49562">
    <property type="entry name" value="C2 domain (Calcium/lipid-binding domain, CaLB)"/>
    <property type="match status" value="1"/>
</dbReference>
<evidence type="ECO:0000259" key="11">
    <source>
        <dbReference type="PROSITE" id="PS50020"/>
    </source>
</evidence>
<evidence type="ECO:0000256" key="7">
    <source>
        <dbReference type="PIRSR" id="PIRSR001569-1"/>
    </source>
</evidence>
<dbReference type="EC" id="2.3.2.26" evidence="6"/>
<dbReference type="InterPro" id="IPR050409">
    <property type="entry name" value="E3_ubiq-protein_ligase"/>
</dbReference>
<dbReference type="CDD" id="cd00201">
    <property type="entry name" value="WW"/>
    <property type="match status" value="2"/>
</dbReference>
<dbReference type="Pfam" id="PF00168">
    <property type="entry name" value="C2"/>
    <property type="match status" value="1"/>
</dbReference>
<dbReference type="PROSITE" id="PS50020">
    <property type="entry name" value="WW_DOMAIN_2"/>
    <property type="match status" value="2"/>
</dbReference>
<evidence type="ECO:0000313" key="14">
    <source>
        <dbReference type="WBParaSite" id="TREG1_12390.2"/>
    </source>
</evidence>
<dbReference type="AlphaFoldDB" id="A0AA85J4V0"/>
<reference evidence="14" key="2">
    <citation type="submission" date="2023-11" db="UniProtKB">
        <authorList>
            <consortium name="WormBaseParasite"/>
        </authorList>
    </citation>
    <scope>IDENTIFICATION</scope>
</reference>
<dbReference type="InterPro" id="IPR035983">
    <property type="entry name" value="Hect_E3_ubiquitin_ligase"/>
</dbReference>
<evidence type="ECO:0000256" key="6">
    <source>
        <dbReference type="PIRNR" id="PIRNR001569"/>
    </source>
</evidence>
<dbReference type="FunFam" id="3.90.1750.10:FF:000079">
    <property type="entry name" value="E3 ubiquitin-protein ligase"/>
    <property type="match status" value="1"/>
</dbReference>
<comment type="catalytic activity">
    <reaction evidence="1 6">
        <text>S-ubiquitinyl-[E2 ubiquitin-conjugating enzyme]-L-cysteine + [acceptor protein]-L-lysine = [E2 ubiquitin-conjugating enzyme]-L-cysteine + N(6)-ubiquitinyl-[acceptor protein]-L-lysine.</text>
        <dbReference type="EC" id="2.3.2.26"/>
    </reaction>
</comment>
<dbReference type="FunFam" id="3.30.2410.10:FF:000002">
    <property type="entry name" value="E3 ubiquitin-protein ligase HECW2"/>
    <property type="match status" value="1"/>
</dbReference>
<sequence length="775" mass="88018">MHTECDSVHSRRLSQLVVTVKCATFSPSCRSLFSKCGDLFAVLLVDNTLVYKTKVCPKTWSPTWNESISVIASPKSTIQIKILNHFKLGPDVLIAVAAINLFSLLVEYNGVCKFYTFIYAVVSKCELRLSLFHGCDYKGSVFVMLDKLRISMQNLEDQNHILGSSSQVSSSTSTSEFTSVPNHSPHQESVGGYTTVVTTDIAQLTNGSHPHAPTSSSNLPRITTSQHDGAFWSALIGSLFGSHKFSSKNPAATLQSSIRGQDVELPDRQRPLSDWTEVDGMLGGTSNLPTSSVSNSDNNSQNSQIIGSLPPGWERRFDTSSQKYYFVNHKCKITQWEDPRERGMDETQPLPPGWEKRYTAQGQRFFIDHNTHTTTLVDPRTGQHAGSLGSMGVPLQYERNFRSKLNYFRACCTNAMLSGQTKLLISRDNLLEDSFQLVSQMSTSGLRRRLSITFLHEEGLDYGGVAREWFYRLSREILNPMFGLFEYTGTDYALQVNPASHVNPNHMAYFRFVGRFIGMALFHGRCIDGGLTLAFYKQILKRKLTLEDLSHTDHSYYQSLIYIRDNSVDDCDLGLYFVGTYDLLGAVHEEELIEGGKDIKVIEENKMDYIRLMVDWRFNRGVAKQTEEIHKGIFEVLNPEWLQLFDERELELLLSGMPEIDIDDWEKNTVYLKYTRSSKQVIWFWKLVKKLDNEHRARLLQFVTGTCHLPLGGFSELAGSGGRQLFCIERTGDEQWLPRSHTCFNRLDLPPYRSYDQLCEKLQMAIEETKGFGQE</sequence>
<dbReference type="InterPro" id="IPR001202">
    <property type="entry name" value="WW_dom"/>
</dbReference>
<dbReference type="InterPro" id="IPR024928">
    <property type="entry name" value="E3_ub_ligase_SMURF1"/>
</dbReference>
<dbReference type="GO" id="GO:0005737">
    <property type="term" value="C:cytoplasm"/>
    <property type="evidence" value="ECO:0007669"/>
    <property type="project" value="TreeGrafter"/>
</dbReference>
<evidence type="ECO:0000256" key="8">
    <source>
        <dbReference type="PROSITE-ProRule" id="PRU00104"/>
    </source>
</evidence>
<dbReference type="SUPFAM" id="SSF51045">
    <property type="entry name" value="WW domain"/>
    <property type="match status" value="2"/>
</dbReference>
<reference evidence="13" key="1">
    <citation type="submission" date="2022-06" db="EMBL/GenBank/DDBJ databases">
        <authorList>
            <person name="Berger JAMES D."/>
            <person name="Berger JAMES D."/>
        </authorList>
    </citation>
    <scope>NUCLEOTIDE SEQUENCE [LARGE SCALE GENOMIC DNA]</scope>
</reference>
<keyword evidence="3 6" id="KW-0808">Transferase</keyword>
<dbReference type="FunFam" id="3.30.2160.10:FF:000003">
    <property type="entry name" value="E3 ubiquitin-protein ligase"/>
    <property type="match status" value="1"/>
</dbReference>
<comment type="pathway">
    <text evidence="2 6">Protein modification; protein ubiquitination.</text>
</comment>
<dbReference type="InterPro" id="IPR036020">
    <property type="entry name" value="WW_dom_sf"/>
</dbReference>
<dbReference type="WBParaSite" id="TREG1_12390.2">
    <property type="protein sequence ID" value="TREG1_12390.2"/>
    <property type="gene ID" value="TREG1_12390"/>
</dbReference>
<dbReference type="CDD" id="cd04021">
    <property type="entry name" value="C2_E3_ubiquitin_ligase"/>
    <property type="match status" value="1"/>
</dbReference>
<evidence type="ECO:0000256" key="3">
    <source>
        <dbReference type="ARBA" id="ARBA00022679"/>
    </source>
</evidence>
<dbReference type="PROSITE" id="PS50237">
    <property type="entry name" value="HECT"/>
    <property type="match status" value="1"/>
</dbReference>
<feature type="compositionally biased region" description="Low complexity" evidence="9">
    <location>
        <begin position="291"/>
        <end position="303"/>
    </location>
</feature>
<dbReference type="InterPro" id="IPR035892">
    <property type="entry name" value="C2_domain_sf"/>
</dbReference>
<dbReference type="Gene3D" id="3.30.2410.10">
    <property type="entry name" value="Hect, E3 ligase catalytic domain"/>
    <property type="match status" value="1"/>
</dbReference>
<dbReference type="PIRSF" id="PIRSF001569">
    <property type="entry name" value="E3_ub_ligase_SMURF1"/>
    <property type="match status" value="1"/>
</dbReference>
<feature type="region of interest" description="Disordered" evidence="9">
    <location>
        <begin position="164"/>
        <end position="190"/>
    </location>
</feature>
<dbReference type="GO" id="GO:0016567">
    <property type="term" value="P:protein ubiquitination"/>
    <property type="evidence" value="ECO:0007669"/>
    <property type="project" value="TreeGrafter"/>
</dbReference>
<dbReference type="Gene3D" id="3.90.1750.10">
    <property type="entry name" value="Hect, E3 ligase catalytic domains"/>
    <property type="match status" value="1"/>
</dbReference>
<dbReference type="SMART" id="SM00456">
    <property type="entry name" value="WW"/>
    <property type="match status" value="2"/>
</dbReference>
<evidence type="ECO:0000256" key="4">
    <source>
        <dbReference type="ARBA" id="ARBA00022737"/>
    </source>
</evidence>
<dbReference type="CDD" id="cd00078">
    <property type="entry name" value="HECTc"/>
    <property type="match status" value="1"/>
</dbReference>
<keyword evidence="5 6" id="KW-0833">Ubl conjugation pathway</keyword>
<evidence type="ECO:0000313" key="13">
    <source>
        <dbReference type="Proteomes" id="UP000050795"/>
    </source>
</evidence>
<evidence type="ECO:0000256" key="9">
    <source>
        <dbReference type="SAM" id="MobiDB-lite"/>
    </source>
</evidence>
<organism evidence="13 14">
    <name type="scientific">Trichobilharzia regenti</name>
    <name type="common">Nasal bird schistosome</name>
    <dbReference type="NCBI Taxonomy" id="157069"/>
    <lineage>
        <taxon>Eukaryota</taxon>
        <taxon>Metazoa</taxon>
        <taxon>Spiralia</taxon>
        <taxon>Lophotrochozoa</taxon>
        <taxon>Platyhelminthes</taxon>
        <taxon>Trematoda</taxon>
        <taxon>Digenea</taxon>
        <taxon>Strigeidida</taxon>
        <taxon>Schistosomatoidea</taxon>
        <taxon>Schistosomatidae</taxon>
        <taxon>Trichobilharzia</taxon>
    </lineage>
</organism>
<dbReference type="InterPro" id="IPR000569">
    <property type="entry name" value="HECT_dom"/>
</dbReference>
<dbReference type="Pfam" id="PF00397">
    <property type="entry name" value="WW"/>
    <property type="match status" value="2"/>
</dbReference>
<dbReference type="GO" id="GO:0061630">
    <property type="term" value="F:ubiquitin protein ligase activity"/>
    <property type="evidence" value="ECO:0007669"/>
    <property type="project" value="UniProtKB-EC"/>
</dbReference>
<dbReference type="PROSITE" id="PS01159">
    <property type="entry name" value="WW_DOMAIN_1"/>
    <property type="match status" value="1"/>
</dbReference>
<feature type="domain" description="C2" evidence="10">
    <location>
        <begin position="1"/>
        <end position="115"/>
    </location>
</feature>
<dbReference type="PANTHER" id="PTHR11254:SF429">
    <property type="entry name" value="E3 UBIQUITIN-PROTEIN LIGASE SU(DX)"/>
    <property type="match status" value="1"/>
</dbReference>
<evidence type="ECO:0000256" key="2">
    <source>
        <dbReference type="ARBA" id="ARBA00004906"/>
    </source>
</evidence>
<dbReference type="SUPFAM" id="SSF56204">
    <property type="entry name" value="Hect, E3 ligase catalytic domain"/>
    <property type="match status" value="1"/>
</dbReference>
<feature type="domain" description="HECT" evidence="12">
    <location>
        <begin position="442"/>
        <end position="775"/>
    </location>
</feature>
<dbReference type="Gene3D" id="3.30.2160.10">
    <property type="entry name" value="Hect, E3 ligase catalytic domain"/>
    <property type="match status" value="1"/>
</dbReference>
<feature type="domain" description="WW" evidence="11">
    <location>
        <begin position="307"/>
        <end position="341"/>
    </location>
</feature>
<feature type="domain" description="WW" evidence="11">
    <location>
        <begin position="348"/>
        <end position="381"/>
    </location>
</feature>
<dbReference type="SMART" id="SM00119">
    <property type="entry name" value="HECTc"/>
    <property type="match status" value="1"/>
</dbReference>
<dbReference type="PANTHER" id="PTHR11254">
    <property type="entry name" value="HECT DOMAIN UBIQUITIN-PROTEIN LIGASE"/>
    <property type="match status" value="1"/>
</dbReference>
<proteinExistence type="predicted"/>
<dbReference type="InterPro" id="IPR000008">
    <property type="entry name" value="C2_dom"/>
</dbReference>
<feature type="active site" description="Glycyl thioester intermediate" evidence="7 8">
    <location>
        <position position="743"/>
    </location>
</feature>
<keyword evidence="13" id="KW-1185">Reference proteome</keyword>